<dbReference type="InterPro" id="IPR008778">
    <property type="entry name" value="Pirin_C_dom"/>
</dbReference>
<keyword evidence="7" id="KW-1185">Reference proteome</keyword>
<dbReference type="PIRSF" id="PIRSF006232">
    <property type="entry name" value="Pirin"/>
    <property type="match status" value="1"/>
</dbReference>
<proteinExistence type="inferred from homology"/>
<comment type="caution">
    <text evidence="6">The sequence shown here is derived from an EMBL/GenBank/DDBJ whole genome shotgun (WGS) entry which is preliminary data.</text>
</comment>
<evidence type="ECO:0000313" key="7">
    <source>
        <dbReference type="Proteomes" id="UP001589862"/>
    </source>
</evidence>
<evidence type="ECO:0000256" key="1">
    <source>
        <dbReference type="ARBA" id="ARBA00008416"/>
    </source>
</evidence>
<evidence type="ECO:0000259" key="4">
    <source>
        <dbReference type="Pfam" id="PF02678"/>
    </source>
</evidence>
<reference evidence="6 7" key="1">
    <citation type="submission" date="2024-09" db="EMBL/GenBank/DDBJ databases">
        <authorList>
            <person name="Sun Q."/>
            <person name="Mori K."/>
        </authorList>
    </citation>
    <scope>NUCLEOTIDE SEQUENCE [LARGE SCALE GENOMIC DNA]</scope>
    <source>
        <strain evidence="6 7">NCAIM B.02604</strain>
    </source>
</reference>
<feature type="domain" description="Pirin C-terminal" evidence="5">
    <location>
        <begin position="191"/>
        <end position="290"/>
    </location>
</feature>
<dbReference type="Pfam" id="PF05726">
    <property type="entry name" value="Pirin_C"/>
    <property type="match status" value="1"/>
</dbReference>
<dbReference type="CDD" id="cd02247">
    <property type="entry name" value="cupin_pirin_C"/>
    <property type="match status" value="1"/>
</dbReference>
<dbReference type="InterPro" id="IPR003829">
    <property type="entry name" value="Pirin_N_dom"/>
</dbReference>
<protein>
    <submittedName>
        <fullName evidence="6">Pirin family protein</fullName>
    </submittedName>
</protein>
<dbReference type="InterPro" id="IPR012093">
    <property type="entry name" value="Pirin"/>
</dbReference>
<dbReference type="PANTHER" id="PTHR13903">
    <property type="entry name" value="PIRIN-RELATED"/>
    <property type="match status" value="1"/>
</dbReference>
<evidence type="ECO:0000256" key="3">
    <source>
        <dbReference type="SAM" id="MobiDB-lite"/>
    </source>
</evidence>
<evidence type="ECO:0000313" key="6">
    <source>
        <dbReference type="EMBL" id="MFC0581119.1"/>
    </source>
</evidence>
<dbReference type="RefSeq" id="WP_377457700.1">
    <property type="nucleotide sequence ID" value="NZ_JBHLUB010000001.1"/>
</dbReference>
<dbReference type="Pfam" id="PF02678">
    <property type="entry name" value="Pirin"/>
    <property type="match status" value="1"/>
</dbReference>
<evidence type="ECO:0000256" key="2">
    <source>
        <dbReference type="RuleBase" id="RU003457"/>
    </source>
</evidence>
<feature type="region of interest" description="Disordered" evidence="3">
    <location>
        <begin position="307"/>
        <end position="333"/>
    </location>
</feature>
<dbReference type="EMBL" id="JBHLUB010000001">
    <property type="protein sequence ID" value="MFC0581119.1"/>
    <property type="molecule type" value="Genomic_DNA"/>
</dbReference>
<dbReference type="SUPFAM" id="SSF51182">
    <property type="entry name" value="RmlC-like cupins"/>
    <property type="match status" value="1"/>
</dbReference>
<dbReference type="Gene3D" id="2.60.120.10">
    <property type="entry name" value="Jelly Rolls"/>
    <property type="match status" value="1"/>
</dbReference>
<comment type="similarity">
    <text evidence="1 2">Belongs to the pirin family.</text>
</comment>
<name>A0ABV6P7L2_9MICC</name>
<dbReference type="Proteomes" id="UP001589862">
    <property type="component" value="Unassembled WGS sequence"/>
</dbReference>
<organism evidence="6 7">
    <name type="scientific">Micrococcoides hystricis</name>
    <dbReference type="NCBI Taxonomy" id="1572761"/>
    <lineage>
        <taxon>Bacteria</taxon>
        <taxon>Bacillati</taxon>
        <taxon>Actinomycetota</taxon>
        <taxon>Actinomycetes</taxon>
        <taxon>Micrococcales</taxon>
        <taxon>Micrococcaceae</taxon>
        <taxon>Micrococcoides</taxon>
    </lineage>
</organism>
<accession>A0ABV6P7L2</accession>
<dbReference type="InterPro" id="IPR014710">
    <property type="entry name" value="RmlC-like_jellyroll"/>
</dbReference>
<gene>
    <name evidence="6" type="ORF">ACFFFR_01770</name>
</gene>
<dbReference type="InterPro" id="IPR011051">
    <property type="entry name" value="RmlC_Cupin_sf"/>
</dbReference>
<feature type="domain" description="Pirin N-terminal" evidence="4">
    <location>
        <begin position="39"/>
        <end position="138"/>
    </location>
</feature>
<dbReference type="PANTHER" id="PTHR13903:SF8">
    <property type="entry name" value="PIRIN"/>
    <property type="match status" value="1"/>
</dbReference>
<sequence>MSNTELHPDEVVCAAEDGHRQIKVLEPRPVPLGGLRAMTVRRTLPQRGHTLIGPWCFVDHYGPDDVAATGGMNVNRHPHTGLATVSWLFSGAIDHLDSVGTSAKVVPGEANIMIAGKGITHSEFSTEDTTVLHGAQLWFALPEEHRHMDPEFHHYVPEVLQADGTELRVFSGTINGHTSPMEMPVELIGAELVMEPNARFELTLAQGREYGLLIDSGSVTIGEQPAAQEQLIFLGDCPDEDRTVTLVAGDTPTRLLILGGKPFGEQIMMWWNFIGRTHEEIVEYRARYQAEIGAEGEFPTDGEEIFGSFPDGQPAALPAPTMPTVKLRPRGND</sequence>
<evidence type="ECO:0000259" key="5">
    <source>
        <dbReference type="Pfam" id="PF05726"/>
    </source>
</evidence>